<dbReference type="InterPro" id="IPR036390">
    <property type="entry name" value="WH_DNA-bd_sf"/>
</dbReference>
<dbReference type="SMART" id="SM01134">
    <property type="entry name" value="DeoRC"/>
    <property type="match status" value="1"/>
</dbReference>
<dbReference type="GO" id="GO:0003700">
    <property type="term" value="F:DNA-binding transcription factor activity"/>
    <property type="evidence" value="ECO:0007669"/>
    <property type="project" value="InterPro"/>
</dbReference>
<dbReference type="EMBL" id="PNHD01000003">
    <property type="protein sequence ID" value="PMC60412.1"/>
    <property type="molecule type" value="Genomic_DNA"/>
</dbReference>
<evidence type="ECO:0000313" key="11">
    <source>
        <dbReference type="Proteomes" id="UP000235723"/>
    </source>
</evidence>
<accession>A0A233UZV4</accession>
<feature type="domain" description="HTH deoR-type" evidence="4">
    <location>
        <begin position="3"/>
        <end position="58"/>
    </location>
</feature>
<sequence length="257" mass="29008">MLKNDRLNKILRDLNKHGSITVQNLSKNFNVTPETIRRDLETLENENKLKRVYGGAILIDENIPEFDLITRKTINIEKKINLATITTDFVKEGSMIALDDSTTNVEISKSLIKQFNNISCITNSLSIAQILATNPSIKILLASGRLNNKDLFTYGLSAINFIKMYHPDIFFMSASGINLKHGIMDYGFDQYDIKTTMKQVSSKTFCVADSTKFGNTATIRVCNFNEVDGIITDQNLDSQIKENFSELGINLFYPENN</sequence>
<evidence type="ECO:0000259" key="4">
    <source>
        <dbReference type="PROSITE" id="PS51000"/>
    </source>
</evidence>
<evidence type="ECO:0000313" key="6">
    <source>
        <dbReference type="EMBL" id="OXZ27696.1"/>
    </source>
</evidence>
<evidence type="ECO:0000256" key="2">
    <source>
        <dbReference type="ARBA" id="ARBA00023125"/>
    </source>
</evidence>
<protein>
    <submittedName>
        <fullName evidence="8">DeoR/GlpR transcriptional regulator</fullName>
    </submittedName>
</protein>
<dbReference type="PANTHER" id="PTHR30363:SF44">
    <property type="entry name" value="AGA OPERON TRANSCRIPTIONAL REPRESSOR-RELATED"/>
    <property type="match status" value="1"/>
</dbReference>
<dbReference type="InterPro" id="IPR014036">
    <property type="entry name" value="DeoR-like_C"/>
</dbReference>
<dbReference type="InterPro" id="IPR050313">
    <property type="entry name" value="Carb_Metab_HTH_regulators"/>
</dbReference>
<dbReference type="SMART" id="SM00420">
    <property type="entry name" value="HTH_DEOR"/>
    <property type="match status" value="1"/>
</dbReference>
<dbReference type="PANTHER" id="PTHR30363">
    <property type="entry name" value="HTH-TYPE TRANSCRIPTIONAL REGULATOR SRLR-RELATED"/>
    <property type="match status" value="1"/>
</dbReference>
<dbReference type="InterPro" id="IPR018356">
    <property type="entry name" value="Tscrpt_reg_HTH_DeoR_CS"/>
</dbReference>
<dbReference type="Gene3D" id="3.40.50.1360">
    <property type="match status" value="1"/>
</dbReference>
<evidence type="ECO:0000313" key="10">
    <source>
        <dbReference type="Proteomes" id="UP000215546"/>
    </source>
</evidence>
<gene>
    <name evidence="6" type="ORF">B9N49_05035</name>
    <name evidence="7" type="ORF">B9N55_06365</name>
    <name evidence="8" type="ORF">CJ208_03120</name>
    <name evidence="5" type="ORF">KIA07_00025</name>
</gene>
<evidence type="ECO:0000313" key="9">
    <source>
        <dbReference type="Proteomes" id="UP000215413"/>
    </source>
</evidence>
<reference evidence="5" key="4">
    <citation type="submission" date="2021-02" db="EMBL/GenBank/DDBJ databases">
        <title>Infant gut strain persistence is associated with maternal origin, phylogeny, and functional potential including surface adhesion and iron acquisition.</title>
        <authorList>
            <person name="Lou Y.C."/>
        </authorList>
    </citation>
    <scope>NUCLEOTIDE SEQUENCE</scope>
    <source>
        <strain evidence="5">L3_058_000G1_dasL3_058_000G1_concoct_72</strain>
    </source>
</reference>
<proteinExistence type="predicted"/>
<dbReference type="EMBL" id="NDYC01000019">
    <property type="protein sequence ID" value="OXZ27696.1"/>
    <property type="molecule type" value="Genomic_DNA"/>
</dbReference>
<evidence type="ECO:0000256" key="1">
    <source>
        <dbReference type="ARBA" id="ARBA00023015"/>
    </source>
</evidence>
<name>A0A233UZV4_FINMA</name>
<dbReference type="Pfam" id="PF08220">
    <property type="entry name" value="HTH_DeoR"/>
    <property type="match status" value="1"/>
</dbReference>
<keyword evidence="3" id="KW-0804">Transcription</keyword>
<dbReference type="PROSITE" id="PS00894">
    <property type="entry name" value="HTH_DEOR_1"/>
    <property type="match status" value="1"/>
</dbReference>
<comment type="caution">
    <text evidence="8">The sequence shown here is derived from an EMBL/GenBank/DDBJ whole genome shotgun (WGS) entry which is preliminary data.</text>
</comment>
<dbReference type="Pfam" id="PF00455">
    <property type="entry name" value="DeoRC"/>
    <property type="match status" value="1"/>
</dbReference>
<evidence type="ECO:0000313" key="7">
    <source>
        <dbReference type="EMBL" id="OXZ31990.1"/>
    </source>
</evidence>
<dbReference type="PROSITE" id="PS51000">
    <property type="entry name" value="HTH_DEOR_2"/>
    <property type="match status" value="1"/>
</dbReference>
<reference evidence="6" key="1">
    <citation type="journal article" date="2017" name="J. Clin. Microbiol.">
        <title>Finegoldia magna Isolated from Orthopedic Joint Implant-Associated Infections.</title>
        <authorList>
            <person name="Soderquist B."/>
            <person name="Bjorklund S."/>
            <person name="Hellmark B."/>
            <person name="Jensen A."/>
            <person name="Bruggemann H."/>
        </authorList>
    </citation>
    <scope>NUCLEOTIDE SEQUENCE</scope>
    <source>
        <strain evidence="7">12T273</strain>
        <strain evidence="6">CCUG 54800</strain>
    </source>
</reference>
<dbReference type="Gene3D" id="1.10.10.10">
    <property type="entry name" value="Winged helix-like DNA-binding domain superfamily/Winged helix DNA-binding domain"/>
    <property type="match status" value="1"/>
</dbReference>
<dbReference type="RefSeq" id="WP_094205804.1">
    <property type="nucleotide sequence ID" value="NZ_CAUPKI010000001.1"/>
</dbReference>
<keyword evidence="2" id="KW-0238">DNA-binding</keyword>
<dbReference type="Proteomes" id="UP000730862">
    <property type="component" value="Unassembled WGS sequence"/>
</dbReference>
<dbReference type="InterPro" id="IPR001034">
    <property type="entry name" value="DeoR_HTH"/>
</dbReference>
<dbReference type="Proteomes" id="UP000215413">
    <property type="component" value="Unassembled WGS sequence"/>
</dbReference>
<dbReference type="SUPFAM" id="SSF100950">
    <property type="entry name" value="NagB/RpiA/CoA transferase-like"/>
    <property type="match status" value="1"/>
</dbReference>
<organism evidence="8 11">
    <name type="scientific">Finegoldia magna</name>
    <name type="common">Peptostreptococcus magnus</name>
    <dbReference type="NCBI Taxonomy" id="1260"/>
    <lineage>
        <taxon>Bacteria</taxon>
        <taxon>Bacillati</taxon>
        <taxon>Bacillota</taxon>
        <taxon>Tissierellia</taxon>
        <taxon>Tissierellales</taxon>
        <taxon>Peptoniphilaceae</taxon>
        <taxon>Finegoldia</taxon>
    </lineage>
</organism>
<dbReference type="EMBL" id="JAHAIK010000001">
    <property type="protein sequence ID" value="MBS5964040.1"/>
    <property type="molecule type" value="Genomic_DNA"/>
</dbReference>
<reference evidence="8 11" key="3">
    <citation type="submission" date="2017-09" db="EMBL/GenBank/DDBJ databases">
        <title>Bacterial strain isolated from the female urinary microbiota.</title>
        <authorList>
            <person name="Thomas-White K."/>
            <person name="Kumar N."/>
            <person name="Forster S."/>
            <person name="Putonti C."/>
            <person name="Lawley T."/>
            <person name="Wolfe A.J."/>
        </authorList>
    </citation>
    <scope>NUCLEOTIDE SEQUENCE [LARGE SCALE GENOMIC DNA]</scope>
    <source>
        <strain evidence="8 11">UMB0115</strain>
    </source>
</reference>
<dbReference type="InterPro" id="IPR037171">
    <property type="entry name" value="NagB/RpiA_transferase-like"/>
</dbReference>
<reference evidence="9 10" key="2">
    <citation type="submission" date="2017-04" db="EMBL/GenBank/DDBJ databases">
        <title>Finegoldia magna isolated from orthopedic joint implant-associated infections.</title>
        <authorList>
            <person name="Bjorklund S."/>
            <person name="Bruggemann H."/>
            <person name="Jensen A."/>
            <person name="Hellmark B."/>
            <person name="Soderquist B."/>
        </authorList>
    </citation>
    <scope>NUCLEOTIDE SEQUENCE [LARGE SCALE GENOMIC DNA]</scope>
    <source>
        <strain evidence="10">12T273</strain>
        <strain evidence="9">CCUG 54800</strain>
    </source>
</reference>
<dbReference type="EMBL" id="NDYE01000013">
    <property type="protein sequence ID" value="OXZ31990.1"/>
    <property type="molecule type" value="Genomic_DNA"/>
</dbReference>
<dbReference type="Proteomes" id="UP000215546">
    <property type="component" value="Unassembled WGS sequence"/>
</dbReference>
<dbReference type="SUPFAM" id="SSF46785">
    <property type="entry name" value="Winged helix' DNA-binding domain"/>
    <property type="match status" value="1"/>
</dbReference>
<dbReference type="GO" id="GO:0003677">
    <property type="term" value="F:DNA binding"/>
    <property type="evidence" value="ECO:0007669"/>
    <property type="project" value="UniProtKB-KW"/>
</dbReference>
<evidence type="ECO:0000313" key="5">
    <source>
        <dbReference type="EMBL" id="MBS5964040.1"/>
    </source>
</evidence>
<dbReference type="InterPro" id="IPR036388">
    <property type="entry name" value="WH-like_DNA-bd_sf"/>
</dbReference>
<keyword evidence="1" id="KW-0805">Transcription regulation</keyword>
<dbReference type="PRINTS" id="PR00037">
    <property type="entry name" value="HTHLACR"/>
</dbReference>
<dbReference type="Proteomes" id="UP000235723">
    <property type="component" value="Unassembled WGS sequence"/>
</dbReference>
<evidence type="ECO:0000313" key="8">
    <source>
        <dbReference type="EMBL" id="PMC60412.1"/>
    </source>
</evidence>
<dbReference type="AlphaFoldDB" id="A0A233UZV4"/>
<evidence type="ECO:0000256" key="3">
    <source>
        <dbReference type="ARBA" id="ARBA00023163"/>
    </source>
</evidence>